<feature type="compositionally biased region" description="Basic and acidic residues" evidence="6">
    <location>
        <begin position="303"/>
        <end position="316"/>
    </location>
</feature>
<evidence type="ECO:0000256" key="3">
    <source>
        <dbReference type="ARBA" id="ARBA00023274"/>
    </source>
</evidence>
<proteinExistence type="inferred from homology"/>
<evidence type="ECO:0000256" key="4">
    <source>
        <dbReference type="ARBA" id="ARBA00035269"/>
    </source>
</evidence>
<comment type="function">
    <text evidence="5">Component of the mitochondrial ribosome (mitoribosome), a dedicated translation machinery responsible for the synthesis of mitochondrial genome-encoded proteins, including at least some of the essential transmembrane subunits of the mitochondrial respiratory chain. The mitoribosomes are attached to the mitochondrial inner membrane and translation products are cotranslationally integrated into the membrane.</text>
</comment>
<feature type="region of interest" description="Disordered" evidence="6">
    <location>
        <begin position="1"/>
        <end position="35"/>
    </location>
</feature>
<dbReference type="PANTHER" id="PTHR13528">
    <property type="entry name" value="39S RIBOSOMAL PROTEIN L28, MITOCHONDRIAL"/>
    <property type="match status" value="1"/>
</dbReference>
<evidence type="ECO:0000256" key="2">
    <source>
        <dbReference type="ARBA" id="ARBA00022980"/>
    </source>
</evidence>
<dbReference type="HOGENOM" id="CLU_819376_0_0_1"/>
<evidence type="ECO:0000256" key="6">
    <source>
        <dbReference type="SAM" id="MobiDB-lite"/>
    </source>
</evidence>
<dbReference type="InterPro" id="IPR026569">
    <property type="entry name" value="Ribosomal_bL28"/>
</dbReference>
<dbReference type="GeneID" id="9577729"/>
<dbReference type="Pfam" id="PF00830">
    <property type="entry name" value="Ribosomal_L28"/>
    <property type="match status" value="1"/>
</dbReference>
<feature type="compositionally biased region" description="Basic residues" evidence="6">
    <location>
        <begin position="94"/>
        <end position="103"/>
    </location>
</feature>
<dbReference type="GO" id="GO:0003735">
    <property type="term" value="F:structural constituent of ribosome"/>
    <property type="evidence" value="ECO:0007669"/>
    <property type="project" value="InterPro"/>
</dbReference>
<dbReference type="InterPro" id="IPR034704">
    <property type="entry name" value="Ribosomal_bL28/bL31-like_sf"/>
</dbReference>
<dbReference type="InterPro" id="IPR037147">
    <property type="entry name" value="Ribosomal_bL28_sf"/>
</dbReference>
<feature type="region of interest" description="Disordered" evidence="6">
    <location>
        <begin position="303"/>
        <end position="339"/>
    </location>
</feature>
<dbReference type="AlphaFoldDB" id="D4DCX8"/>
<keyword evidence="2" id="KW-0689">Ribosomal protein</keyword>
<feature type="region of interest" description="Disordered" evidence="6">
    <location>
        <begin position="75"/>
        <end position="114"/>
    </location>
</feature>
<dbReference type="GO" id="GO:0005762">
    <property type="term" value="C:mitochondrial large ribosomal subunit"/>
    <property type="evidence" value="ECO:0007669"/>
    <property type="project" value="TreeGrafter"/>
</dbReference>
<accession>D4DCX8</accession>
<dbReference type="PANTHER" id="PTHR13528:SF2">
    <property type="entry name" value="LARGE RIBOSOMAL SUBUNIT PROTEIN BL28M"/>
    <property type="match status" value="1"/>
</dbReference>
<name>D4DCX8_TRIVH</name>
<sequence length="339" mass="38202">MKQLISAKPARSKTRVPLPPERIHSKRKKNSSSLSEQRQKTWFSLRCFAPGRAAFFFFGVEMRLALALSLKENKPGVAGRKKAKRKKLEAAEIKKKKKNRATLHGRTDKPGDEDGLELGLPRVSLLTASFSNLSLQATRSFSTTLPTQRAATLPAEIPPYPYGPRRTFKQADSGLYGGATIIFGNKISKGRNKGKTRRIWKPNVRKEKIYSKALDEEIELKVTHGVLRTINKVGGLDEYLLGDKPARIKELGMFGWKLRWRVMTSLAMKEKFALERQQLGLQEPETFEQFLARHSESEKIEAATEHDLRRQQEAHEAATPLTAASMGEMNAPELRTNPA</sequence>
<dbReference type="OrthoDB" id="361870at2759"/>
<dbReference type="EMBL" id="ACYE01000253">
    <property type="protein sequence ID" value="EFE40290.1"/>
    <property type="molecule type" value="Genomic_DNA"/>
</dbReference>
<keyword evidence="3" id="KW-0687">Ribonucleoprotein</keyword>
<dbReference type="FunFam" id="2.30.170.40:FF:000003">
    <property type="entry name" value="54S ribosomal protein L24"/>
    <property type="match status" value="1"/>
</dbReference>
<evidence type="ECO:0000313" key="7">
    <source>
        <dbReference type="EMBL" id="EFE40290.1"/>
    </source>
</evidence>
<evidence type="ECO:0000256" key="5">
    <source>
        <dbReference type="ARBA" id="ARBA00037226"/>
    </source>
</evidence>
<dbReference type="KEGG" id="tve:TRV_04984"/>
<keyword evidence="8" id="KW-1185">Reference proteome</keyword>
<evidence type="ECO:0000256" key="1">
    <source>
        <dbReference type="ARBA" id="ARBA00008760"/>
    </source>
</evidence>
<protein>
    <recommendedName>
        <fullName evidence="4">Large ribosomal subunit protein bL28m</fullName>
    </recommendedName>
</protein>
<comment type="similarity">
    <text evidence="1">Belongs to the bacterial ribosomal protein bL28 family.</text>
</comment>
<reference evidence="8" key="1">
    <citation type="journal article" date="2011" name="Genome Biol.">
        <title>Comparative and functional genomics provide insights into the pathogenicity of dermatophytic fungi.</title>
        <authorList>
            <person name="Burmester A."/>
            <person name="Shelest E."/>
            <person name="Gloeckner G."/>
            <person name="Heddergott C."/>
            <person name="Schindler S."/>
            <person name="Staib P."/>
            <person name="Heidel A."/>
            <person name="Felder M."/>
            <person name="Petzold A."/>
            <person name="Szafranski K."/>
            <person name="Feuermann M."/>
            <person name="Pedruzzi I."/>
            <person name="Priebe S."/>
            <person name="Groth M."/>
            <person name="Winkler R."/>
            <person name="Li W."/>
            <person name="Kniemeyer O."/>
            <person name="Schroeckh V."/>
            <person name="Hertweck C."/>
            <person name="Hube B."/>
            <person name="White T.C."/>
            <person name="Platzer M."/>
            <person name="Guthke R."/>
            <person name="Heitman J."/>
            <person name="Woestemeyer J."/>
            <person name="Zipfel P.F."/>
            <person name="Monod M."/>
            <person name="Brakhage A.A."/>
        </authorList>
    </citation>
    <scope>NUCLEOTIDE SEQUENCE [LARGE SCALE GENOMIC DNA]</scope>
    <source>
        <strain evidence="8">HKI 0517</strain>
    </source>
</reference>
<gene>
    <name evidence="7" type="ORF">TRV_04984</name>
</gene>
<comment type="caution">
    <text evidence="7">The sequence shown here is derived from an EMBL/GenBank/DDBJ whole genome shotgun (WGS) entry which is preliminary data.</text>
</comment>
<organism evidence="7 8">
    <name type="scientific">Trichophyton verrucosum (strain HKI 0517)</name>
    <dbReference type="NCBI Taxonomy" id="663202"/>
    <lineage>
        <taxon>Eukaryota</taxon>
        <taxon>Fungi</taxon>
        <taxon>Dikarya</taxon>
        <taxon>Ascomycota</taxon>
        <taxon>Pezizomycotina</taxon>
        <taxon>Eurotiomycetes</taxon>
        <taxon>Eurotiomycetidae</taxon>
        <taxon>Onygenales</taxon>
        <taxon>Arthrodermataceae</taxon>
        <taxon>Trichophyton</taxon>
    </lineage>
</organism>
<dbReference type="RefSeq" id="XP_003020908.1">
    <property type="nucleotide sequence ID" value="XM_003020862.1"/>
</dbReference>
<dbReference type="Proteomes" id="UP000008383">
    <property type="component" value="Unassembled WGS sequence"/>
</dbReference>
<dbReference type="Gene3D" id="2.30.170.40">
    <property type="entry name" value="Ribosomal protein L28/L24"/>
    <property type="match status" value="1"/>
</dbReference>
<evidence type="ECO:0000313" key="8">
    <source>
        <dbReference type="Proteomes" id="UP000008383"/>
    </source>
</evidence>
<dbReference type="SUPFAM" id="SSF143800">
    <property type="entry name" value="L28p-like"/>
    <property type="match status" value="1"/>
</dbReference>